<dbReference type="EMBL" id="BSYO01000007">
    <property type="protein sequence ID" value="GMH07401.1"/>
    <property type="molecule type" value="Genomic_DNA"/>
</dbReference>
<reference evidence="1" key="1">
    <citation type="submission" date="2023-05" db="EMBL/GenBank/DDBJ databases">
        <title>Nepenthes gracilis genome sequencing.</title>
        <authorList>
            <person name="Fukushima K."/>
        </authorList>
    </citation>
    <scope>NUCLEOTIDE SEQUENCE</scope>
    <source>
        <strain evidence="1">SING2019-196</strain>
    </source>
</reference>
<organism evidence="1 2">
    <name type="scientific">Nepenthes gracilis</name>
    <name type="common">Slender pitcher plant</name>
    <dbReference type="NCBI Taxonomy" id="150966"/>
    <lineage>
        <taxon>Eukaryota</taxon>
        <taxon>Viridiplantae</taxon>
        <taxon>Streptophyta</taxon>
        <taxon>Embryophyta</taxon>
        <taxon>Tracheophyta</taxon>
        <taxon>Spermatophyta</taxon>
        <taxon>Magnoliopsida</taxon>
        <taxon>eudicotyledons</taxon>
        <taxon>Gunneridae</taxon>
        <taxon>Pentapetalae</taxon>
        <taxon>Caryophyllales</taxon>
        <taxon>Nepenthaceae</taxon>
        <taxon>Nepenthes</taxon>
    </lineage>
</organism>
<protein>
    <submittedName>
        <fullName evidence="1">Uncharacterized protein</fullName>
    </submittedName>
</protein>
<evidence type="ECO:0000313" key="1">
    <source>
        <dbReference type="EMBL" id="GMH07401.1"/>
    </source>
</evidence>
<sequence length="194" mass="20881">MFHEVEVRLSLPGSPVRTEAGPSEQHLIANFAPSYGPWESNRSLSPSRSLARYALRWRRCNRKQSTTEGGYTPAVGHGHNPGTILRYLEEYGHGEVKAGAGRVEPSAIVAGQGIFGRAEVSAGDENGGTAGVAPLRVVGALDFKASNAAQAVIEKCGAQRRRVNSVPLAVQVSVPTCFPCILQRHNRRFYSSAK</sequence>
<dbReference type="AlphaFoldDB" id="A0AAD3SAZ5"/>
<accession>A0AAD3SAZ5</accession>
<gene>
    <name evidence="1" type="ORF">Nepgr_009241</name>
</gene>
<name>A0AAD3SAZ5_NEPGR</name>
<keyword evidence="2" id="KW-1185">Reference proteome</keyword>
<dbReference type="Proteomes" id="UP001279734">
    <property type="component" value="Unassembled WGS sequence"/>
</dbReference>
<evidence type="ECO:0000313" key="2">
    <source>
        <dbReference type="Proteomes" id="UP001279734"/>
    </source>
</evidence>
<comment type="caution">
    <text evidence="1">The sequence shown here is derived from an EMBL/GenBank/DDBJ whole genome shotgun (WGS) entry which is preliminary data.</text>
</comment>
<proteinExistence type="predicted"/>